<dbReference type="EMBL" id="LM993667">
    <property type="protein sequence ID" value="VTZ80792.1"/>
    <property type="molecule type" value="Genomic_DNA"/>
</dbReference>
<dbReference type="VEuPathDB" id="PlasmoDB:PYYM_1338400"/>
<reference evidence="2" key="2">
    <citation type="submission" date="2014-05" db="EMBL/GenBank/DDBJ databases">
        <authorList>
            <person name="Aslett M.A."/>
            <person name="De Silva N."/>
        </authorList>
    </citation>
    <scope>NUCLEOTIDE SEQUENCE</scope>
    <source>
        <strain evidence="2">17X</strain>
    </source>
</reference>
<dbReference type="AlphaFoldDB" id="A0A077YCY7"/>
<dbReference type="OMA" id="EIMFEKN"/>
<dbReference type="Proteomes" id="UP000072904">
    <property type="component" value="Chromosome 13"/>
</dbReference>
<dbReference type="Proteomes" id="UP000072874">
    <property type="component" value="Chromosome 13"/>
</dbReference>
<accession>A0A077YCY7</accession>
<reference evidence="1" key="3">
    <citation type="submission" date="2014-05" db="EMBL/GenBank/DDBJ databases">
        <authorList>
            <person name="Aslett A.Martin."/>
            <person name="De Silva Nishadi"/>
        </authorList>
    </citation>
    <scope>NUCLEOTIDE SEQUENCE</scope>
    <source>
        <strain evidence="1">YM</strain>
    </source>
</reference>
<dbReference type="VEuPathDB" id="PlasmoDB:PY03692"/>
<dbReference type="VEuPathDB" id="PlasmoDB:Py17XNL_001303270"/>
<reference evidence="2" key="4">
    <citation type="submission" date="2019-05" db="EMBL/GenBank/DDBJ databases">
        <authorList>
            <consortium name="Pathogen Informatics"/>
        </authorList>
    </citation>
    <scope>NUCLEOTIDE SEQUENCE</scope>
    <source>
        <strain evidence="2">17X</strain>
    </source>
</reference>
<protein>
    <submittedName>
        <fullName evidence="1">Uncharacterized protein</fullName>
    </submittedName>
</protein>
<dbReference type="GeneID" id="3789208"/>
<dbReference type="KEGG" id="pyo:PY17X_1341400"/>
<evidence type="ECO:0000313" key="4">
    <source>
        <dbReference type="Proteomes" id="UP000072904"/>
    </source>
</evidence>
<evidence type="ECO:0000313" key="1">
    <source>
        <dbReference type="EMBL" id="CDU20034.1"/>
    </source>
</evidence>
<dbReference type="RefSeq" id="XP_723882.2">
    <property type="nucleotide sequence ID" value="XM_718789.2"/>
</dbReference>
<dbReference type="EMBL" id="LK934641">
    <property type="protein sequence ID" value="CDU20034.1"/>
    <property type="molecule type" value="Genomic_DNA"/>
</dbReference>
<name>A0A077YCY7_PLAYE</name>
<proteinExistence type="predicted"/>
<dbReference type="VEuPathDB" id="PlasmoDB:PY17X_1341400"/>
<reference evidence="3 4" key="1">
    <citation type="journal article" date="2014" name="BMC Biol.">
        <title>A comprehensive evaluation of rodent malaria parasite genomes and gene expression.</title>
        <authorList>
            <person name="Otto T.D."/>
            <person name="Bohme U."/>
            <person name="Jackson A.P."/>
            <person name="Hunt M."/>
            <person name="Franke-Fayard B."/>
            <person name="Hoeijmakers W.A."/>
            <person name="Religa A.A."/>
            <person name="Robertson L."/>
            <person name="Sanders M."/>
            <person name="Ogun S.A."/>
            <person name="Cunningham D."/>
            <person name="Erhart A."/>
            <person name="Billker O."/>
            <person name="Khan S.M."/>
            <person name="Stunnenberg H.G."/>
            <person name="Langhorne J."/>
            <person name="Holder A.A."/>
            <person name="Waters A.P."/>
            <person name="Newbold C.I."/>
            <person name="Pain A."/>
            <person name="Berriman M."/>
            <person name="Janse C.J."/>
        </authorList>
    </citation>
    <scope>NUCLEOTIDE SEQUENCE [LARGE SCALE GENOMIC DNA]</scope>
    <source>
        <strain evidence="2 3">17X</strain>
        <strain evidence="1 4">YM</strain>
    </source>
</reference>
<evidence type="ECO:0000313" key="3">
    <source>
        <dbReference type="Proteomes" id="UP000072874"/>
    </source>
</evidence>
<organism evidence="1 4">
    <name type="scientific">Plasmodium yoelii</name>
    <dbReference type="NCBI Taxonomy" id="5861"/>
    <lineage>
        <taxon>Eukaryota</taxon>
        <taxon>Sar</taxon>
        <taxon>Alveolata</taxon>
        <taxon>Apicomplexa</taxon>
        <taxon>Aconoidasida</taxon>
        <taxon>Haemosporida</taxon>
        <taxon>Plasmodiidae</taxon>
        <taxon>Plasmodium</taxon>
        <taxon>Plasmodium (Vinckeia)</taxon>
    </lineage>
</organism>
<evidence type="ECO:0000313" key="2">
    <source>
        <dbReference type="EMBL" id="VTZ80792.1"/>
    </source>
</evidence>
<sequence>MFPNNGFNERIDQVNSYQNNNRNPYQNNNENFYQNPGNIMQGGYNNGVVNNMYGNDFMNKNMNNYSNDIFGNSMNNMPNMNNSQNPNNNLYFSNKNDNINFPNQKPLFTQTKQNVSIFGNKPKNTPLFANNNVIGESKFGRPNQTSNFRFNDFVGKDKSIFGNRIKEGKSLFSNSNNMNYGNNINYVGIENSVPNNNINSLNNQNNNYVNYNCDSRVIPQNVVNPCNYNDPMAKNMNFMMNAQDNKMNNNPYMNYNMNGNNSVVGNFNIGENNSTISGINNLSYNMQGHINSGDNIMNGGGFNNMNTAYNTYDISGKNPNIINYPQFNGQSNLNMDNKFINNNVGNMQNYQNILQNNNMNNVANFGLNNSNLLGSHNNILNSGIIHDNNKNIMEQNYNFNNIDFRNQAIQPNIPDSNPQYNNNTANLGIQEMNNNNNMKNNTNDMENKNNEILFTNENEIMFEKNYTQIDKTKKVKFFNENFIKSLEQINNHNLNSYNENRSTIYTFPISQLFNNASFYLKAIEECKKGERFDVDSQLFDKIFSKNISNNFTVLKNIDTNKINEKDFDLSIYYPLLHVEKIKFRNPSETPQNINQLLASPFELGKIPAVI</sequence>
<dbReference type="OrthoDB" id="372892at2759"/>
<gene>
    <name evidence="2" type="ORF">PY17X_1341400</name>
    <name evidence="1" type="ORF">PYYM_1338400</name>
</gene>